<dbReference type="Proteomes" id="UP000254287">
    <property type="component" value="Unassembled WGS sequence"/>
</dbReference>
<gene>
    <name evidence="3" type="ORF">NCTC10289_02307</name>
</gene>
<proteinExistence type="predicted"/>
<evidence type="ECO:0000313" key="3">
    <source>
        <dbReference type="EMBL" id="STC81003.1"/>
    </source>
</evidence>
<reference evidence="3 4" key="1">
    <citation type="submission" date="2018-06" db="EMBL/GenBank/DDBJ databases">
        <authorList>
            <consortium name="Pathogen Informatics"/>
            <person name="Doyle S."/>
        </authorList>
    </citation>
    <scope>NUCLEOTIDE SEQUENCE [LARGE SCALE GENOMIC DNA]</scope>
    <source>
        <strain evidence="3 4">NCTC10289</strain>
    </source>
</reference>
<dbReference type="AlphaFoldDB" id="A0A376D315"/>
<evidence type="ECO:0008006" key="5">
    <source>
        <dbReference type="Google" id="ProtNLM"/>
    </source>
</evidence>
<evidence type="ECO:0000256" key="2">
    <source>
        <dbReference type="SAM" id="SignalP"/>
    </source>
</evidence>
<dbReference type="PROSITE" id="PS51318">
    <property type="entry name" value="TAT"/>
    <property type="match status" value="1"/>
</dbReference>
<keyword evidence="1" id="KW-1133">Transmembrane helix</keyword>
<accession>A0A376D315</accession>
<dbReference type="InterPro" id="IPR006311">
    <property type="entry name" value="TAT_signal"/>
</dbReference>
<feature type="signal peptide" evidence="2">
    <location>
        <begin position="1"/>
        <end position="37"/>
    </location>
</feature>
<keyword evidence="1" id="KW-0472">Membrane</keyword>
<protein>
    <recommendedName>
        <fullName evidence="5">Secreted protein</fullName>
    </recommendedName>
</protein>
<evidence type="ECO:0000256" key="1">
    <source>
        <dbReference type="SAM" id="Phobius"/>
    </source>
</evidence>
<organism evidence="3 4">
    <name type="scientific">Corynebacterium minutissimum</name>
    <dbReference type="NCBI Taxonomy" id="38301"/>
    <lineage>
        <taxon>Bacteria</taxon>
        <taxon>Bacillati</taxon>
        <taxon>Actinomycetota</taxon>
        <taxon>Actinomycetes</taxon>
        <taxon>Mycobacteriales</taxon>
        <taxon>Corynebacteriaceae</taxon>
        <taxon>Corynebacterium</taxon>
    </lineage>
</organism>
<feature type="chain" id="PRO_5016853758" description="Secreted protein" evidence="2">
    <location>
        <begin position="38"/>
        <end position="79"/>
    </location>
</feature>
<evidence type="ECO:0000313" key="4">
    <source>
        <dbReference type="Proteomes" id="UP000254287"/>
    </source>
</evidence>
<dbReference type="EMBL" id="UFXP01000001">
    <property type="protein sequence ID" value="STC81003.1"/>
    <property type="molecule type" value="Genomic_DNA"/>
</dbReference>
<sequence length="79" mass="8019">MHNSHNPKGDFMKIRRTLVAAGAAVAIALAGTPAASAAQAPQPLADVLTQITNVAGYDAQNVILVPAALSSLGFILNVL</sequence>
<name>A0A376D315_9CORY</name>
<keyword evidence="1" id="KW-0812">Transmembrane</keyword>
<feature type="transmembrane region" description="Helical" evidence="1">
    <location>
        <begin position="61"/>
        <end position="78"/>
    </location>
</feature>
<keyword evidence="2" id="KW-0732">Signal</keyword>